<dbReference type="RefSeq" id="WP_133586258.1">
    <property type="nucleotide sequence ID" value="NZ_SNYV01000018.1"/>
</dbReference>
<proteinExistence type="predicted"/>
<gene>
    <name evidence="3" type="ORF">CLV99_4101</name>
</gene>
<comment type="caution">
    <text evidence="3">The sequence shown here is derived from an EMBL/GenBank/DDBJ whole genome shotgun (WGS) entry which is preliminary data.</text>
</comment>
<sequence length="312" mass="36363">MKKKITIQKRIWYRWTMLVLTSVLGGILMYCIGEDEYPWQMLDDPNLWINLSLAVISVAVYLLFTYASMIWVHKRLKSWTSFWNYMQRRLTAQLLYSAIPAILVAVAMAAAIAYFQFDTALWKTNYFKLDFYVVLIVTFFIQFLCYGIDIVVFVIRNLKASKGSWRPYFDSDDFENLMYLRSMKNIGKAVSLISLQGFSHLKSVLDGYGIVKDDICYIYSINKERVIRTHLGTIVAVKETIEEWGALLPPDDFMVVRRDLVVSRASVKSARPRCRKTTNIELDPPYEYDSHLSYDASKAFELWWGKGTKEKV</sequence>
<keyword evidence="4" id="KW-1185">Reference proteome</keyword>
<accession>A0A4R6W9Y6</accession>
<keyword evidence="3" id="KW-0238">DNA-binding</keyword>
<evidence type="ECO:0000256" key="1">
    <source>
        <dbReference type="SAM" id="Phobius"/>
    </source>
</evidence>
<dbReference type="GO" id="GO:0003677">
    <property type="term" value="F:DNA binding"/>
    <property type="evidence" value="ECO:0007669"/>
    <property type="project" value="UniProtKB-KW"/>
</dbReference>
<feature type="transmembrane region" description="Helical" evidence="1">
    <location>
        <begin position="129"/>
        <end position="155"/>
    </location>
</feature>
<reference evidence="3 4" key="1">
    <citation type="submission" date="2019-03" db="EMBL/GenBank/DDBJ databases">
        <title>Genomic Encyclopedia of Archaeal and Bacterial Type Strains, Phase II (KMG-II): from individual species to whole genera.</title>
        <authorList>
            <person name="Goeker M."/>
        </authorList>
    </citation>
    <scope>NUCLEOTIDE SEQUENCE [LARGE SCALE GENOMIC DNA]</scope>
    <source>
        <strain evidence="3 4">DSM 28353</strain>
    </source>
</reference>
<organism evidence="3 4">
    <name type="scientific">Sphingobacterium yanglingense</name>
    <dbReference type="NCBI Taxonomy" id="1437280"/>
    <lineage>
        <taxon>Bacteria</taxon>
        <taxon>Pseudomonadati</taxon>
        <taxon>Bacteroidota</taxon>
        <taxon>Sphingobacteriia</taxon>
        <taxon>Sphingobacteriales</taxon>
        <taxon>Sphingobacteriaceae</taxon>
        <taxon>Sphingobacterium</taxon>
    </lineage>
</organism>
<evidence type="ECO:0000313" key="4">
    <source>
        <dbReference type="Proteomes" id="UP000295292"/>
    </source>
</evidence>
<feature type="transmembrane region" description="Helical" evidence="1">
    <location>
        <begin position="94"/>
        <end position="117"/>
    </location>
</feature>
<feature type="transmembrane region" description="Helical" evidence="1">
    <location>
        <begin position="47"/>
        <end position="73"/>
    </location>
</feature>
<name>A0A4R6W9Y6_9SPHI</name>
<dbReference type="AlphaFoldDB" id="A0A4R6W9Y6"/>
<feature type="transmembrane region" description="Helical" evidence="1">
    <location>
        <begin position="12"/>
        <end position="32"/>
    </location>
</feature>
<dbReference type="InterPro" id="IPR007492">
    <property type="entry name" value="LytTR_DNA-bd_dom"/>
</dbReference>
<keyword evidence="1" id="KW-0812">Transmembrane</keyword>
<keyword evidence="1" id="KW-0472">Membrane</keyword>
<feature type="domain" description="HTH LytTR-type" evidence="2">
    <location>
        <begin position="213"/>
        <end position="301"/>
    </location>
</feature>
<dbReference type="Proteomes" id="UP000295292">
    <property type="component" value="Unassembled WGS sequence"/>
</dbReference>
<keyword evidence="1" id="KW-1133">Transmembrane helix</keyword>
<evidence type="ECO:0000259" key="2">
    <source>
        <dbReference type="Pfam" id="PF04397"/>
    </source>
</evidence>
<dbReference type="Pfam" id="PF04397">
    <property type="entry name" value="LytTR"/>
    <property type="match status" value="1"/>
</dbReference>
<evidence type="ECO:0000313" key="3">
    <source>
        <dbReference type="EMBL" id="TDQ73665.1"/>
    </source>
</evidence>
<dbReference type="EMBL" id="SNYV01000018">
    <property type="protein sequence ID" value="TDQ73665.1"/>
    <property type="molecule type" value="Genomic_DNA"/>
</dbReference>
<protein>
    <submittedName>
        <fullName evidence="3">LytTr DNA-binding domain-containing protein</fullName>
    </submittedName>
</protein>